<dbReference type="KEGG" id="pact:CA264_11245"/>
<accession>A0A1X9YSU9</accession>
<evidence type="ECO:0000313" key="1">
    <source>
        <dbReference type="EMBL" id="ARS35965.1"/>
    </source>
</evidence>
<gene>
    <name evidence="1" type="ORF">CA264_11245</name>
</gene>
<organism evidence="1 2">
    <name type="scientific">Pontibacter actiniarum</name>
    <dbReference type="NCBI Taxonomy" id="323450"/>
    <lineage>
        <taxon>Bacteria</taxon>
        <taxon>Pseudomonadati</taxon>
        <taxon>Bacteroidota</taxon>
        <taxon>Cytophagia</taxon>
        <taxon>Cytophagales</taxon>
        <taxon>Hymenobacteraceae</taxon>
        <taxon>Pontibacter</taxon>
    </lineage>
</organism>
<keyword evidence="2" id="KW-1185">Reference proteome</keyword>
<dbReference type="Proteomes" id="UP000266292">
    <property type="component" value="Chromosome"/>
</dbReference>
<proteinExistence type="predicted"/>
<reference evidence="2" key="1">
    <citation type="submission" date="2017-05" db="EMBL/GenBank/DDBJ databases">
        <authorList>
            <person name="Ray J."/>
            <person name="Price M."/>
            <person name="Deutschbauer A."/>
        </authorList>
    </citation>
    <scope>NUCLEOTIDE SEQUENCE [LARGE SCALE GENOMIC DNA]</scope>
    <source>
        <strain evidence="2">DSM 19842</strain>
    </source>
</reference>
<evidence type="ECO:0000313" key="2">
    <source>
        <dbReference type="Proteomes" id="UP000266292"/>
    </source>
</evidence>
<protein>
    <submittedName>
        <fullName evidence="1">Uncharacterized protein</fullName>
    </submittedName>
</protein>
<dbReference type="AlphaFoldDB" id="A0A1X9YSU9"/>
<dbReference type="EMBL" id="CP021235">
    <property type="protein sequence ID" value="ARS35965.1"/>
    <property type="molecule type" value="Genomic_DNA"/>
</dbReference>
<name>A0A1X9YSU9_9BACT</name>
<sequence>MGKAVDIVETKEMTTTTIILVLSLIFAAEALAGECAPVSLERSYQSADFVILAKVGYVKDSLLKKSRYMNV</sequence>